<evidence type="ECO:0000259" key="7">
    <source>
        <dbReference type="SMART" id="SM01011"/>
    </source>
</evidence>
<dbReference type="PANTHER" id="PTHR43226">
    <property type="entry name" value="XAA-PRO AMINOPEPTIDASE 3"/>
    <property type="match status" value="1"/>
</dbReference>
<dbReference type="OrthoDB" id="4215474at2759"/>
<dbReference type="InterPro" id="IPR007865">
    <property type="entry name" value="Aminopep_P_N"/>
</dbReference>
<dbReference type="GO" id="GO:0006508">
    <property type="term" value="P:proteolysis"/>
    <property type="evidence" value="ECO:0007669"/>
    <property type="project" value="TreeGrafter"/>
</dbReference>
<gene>
    <name evidence="8" type="ORF">ANDGO_06220</name>
</gene>
<dbReference type="SUPFAM" id="SSF55920">
    <property type="entry name" value="Creatinase/aminopeptidase"/>
    <property type="match status" value="1"/>
</dbReference>
<comment type="similarity">
    <text evidence="2 6">Belongs to the peptidase M24B family.</text>
</comment>
<feature type="domain" description="Aminopeptidase P N-terminal" evidence="7">
    <location>
        <begin position="47"/>
        <end position="183"/>
    </location>
</feature>
<keyword evidence="4" id="KW-0378">Hydrolase</keyword>
<accession>A0A8K0AH25</accession>
<evidence type="ECO:0000256" key="4">
    <source>
        <dbReference type="ARBA" id="ARBA00022801"/>
    </source>
</evidence>
<dbReference type="Pfam" id="PF05195">
    <property type="entry name" value="AMP_N"/>
    <property type="match status" value="1"/>
</dbReference>
<evidence type="ECO:0000256" key="1">
    <source>
        <dbReference type="ARBA" id="ARBA00001936"/>
    </source>
</evidence>
<keyword evidence="3 6" id="KW-0479">Metal-binding</keyword>
<proteinExistence type="inferred from homology"/>
<sequence>MRRLLVLQSAWSGRCLYSSLPRVALAQPHWTSHPHILPRPNMITPGISSQEFQERRTKLASALPNDCLFLVPGYPTRYVSHDIPYPFRQETDMFYFTGFQEPNSMFAAIKSKSGDNVKFIMFVRAKEPHEELWEGPRAGVEVAAREFGIEEVHSFADFAAVLEPHLASSKCISFNQNASPEVTATVARLLRTTWREDRLLVSASALTHRIRAVKSSAEIELMRDSCEIAAQAFQAVMQNLGKFQYEYELASLFEYECKRKGAERLSYPCVVGSGVNALSLHYIRADHQVPKNSLILMDAGCEKHMYASDISRTFPSTGVFQSAQKHLYEGTLAIQKTCLAACDSPSPPSLSELDELALRETSKVLIDLGFAKQHISSGVLPEHVIRRYFPHSIGHHLGIDVHDVAELGARASPLKSGMVITIEPGIYVRPGDPDSPPEFHGMGIRIEDDVLFTETGCEILTRSAPKEVSEIEAFASLG</sequence>
<comment type="caution">
    <text evidence="8">The sequence shown here is derived from an EMBL/GenBank/DDBJ whole genome shotgun (WGS) entry which is preliminary data.</text>
</comment>
<dbReference type="GO" id="GO:0005739">
    <property type="term" value="C:mitochondrion"/>
    <property type="evidence" value="ECO:0007669"/>
    <property type="project" value="TreeGrafter"/>
</dbReference>
<evidence type="ECO:0000256" key="2">
    <source>
        <dbReference type="ARBA" id="ARBA00008766"/>
    </source>
</evidence>
<dbReference type="InterPro" id="IPR036005">
    <property type="entry name" value="Creatinase/aminopeptidase-like"/>
</dbReference>
<keyword evidence="9" id="KW-1185">Reference proteome</keyword>
<evidence type="ECO:0000313" key="9">
    <source>
        <dbReference type="Proteomes" id="UP000799049"/>
    </source>
</evidence>
<dbReference type="InterPro" id="IPR000994">
    <property type="entry name" value="Pept_M24"/>
</dbReference>
<dbReference type="Proteomes" id="UP000799049">
    <property type="component" value="Unassembled WGS sequence"/>
</dbReference>
<protein>
    <submittedName>
        <fullName evidence="8">Mitochondrial intermediate cleaving peptidase 55 Icp55 Xaa-Pro aminopeptidase</fullName>
    </submittedName>
</protein>
<dbReference type="PROSITE" id="PS00491">
    <property type="entry name" value="PROLINE_PEPTIDASE"/>
    <property type="match status" value="1"/>
</dbReference>
<keyword evidence="8" id="KW-0031">Aminopeptidase</keyword>
<dbReference type="PANTHER" id="PTHR43226:SF4">
    <property type="entry name" value="XAA-PRO AMINOPEPTIDASE 3"/>
    <property type="match status" value="1"/>
</dbReference>
<dbReference type="InterPro" id="IPR001131">
    <property type="entry name" value="Peptidase_M24B_aminopep-P_CS"/>
</dbReference>
<evidence type="ECO:0000256" key="3">
    <source>
        <dbReference type="ARBA" id="ARBA00022723"/>
    </source>
</evidence>
<reference evidence="8" key="1">
    <citation type="submission" date="2019-09" db="EMBL/GenBank/DDBJ databases">
        <title>The Mitochondrial Proteome of the Jakobid, Andalucia godoyi, a Protist With the Most Gene-Rich and Bacteria-Like Mitochondrial Genome.</title>
        <authorList>
            <person name="Gray M.W."/>
            <person name="Burger G."/>
            <person name="Derelle R."/>
            <person name="Klimes V."/>
            <person name="Leger M."/>
            <person name="Sarrasin M."/>
            <person name="Vlcek C."/>
            <person name="Roger A.J."/>
            <person name="Elias M."/>
            <person name="Lang B.F."/>
        </authorList>
    </citation>
    <scope>NUCLEOTIDE SEQUENCE</scope>
    <source>
        <strain evidence="8">And28</strain>
    </source>
</reference>
<dbReference type="Pfam" id="PF00557">
    <property type="entry name" value="Peptidase_M24"/>
    <property type="match status" value="1"/>
</dbReference>
<dbReference type="GO" id="GO:0030145">
    <property type="term" value="F:manganese ion binding"/>
    <property type="evidence" value="ECO:0007669"/>
    <property type="project" value="InterPro"/>
</dbReference>
<keyword evidence="8" id="KW-0645">Protease</keyword>
<dbReference type="InterPro" id="IPR052433">
    <property type="entry name" value="X-Pro_dipept-like"/>
</dbReference>
<dbReference type="GO" id="GO:0070006">
    <property type="term" value="F:metalloaminopeptidase activity"/>
    <property type="evidence" value="ECO:0007669"/>
    <property type="project" value="InterPro"/>
</dbReference>
<keyword evidence="5" id="KW-0464">Manganese</keyword>
<evidence type="ECO:0000256" key="6">
    <source>
        <dbReference type="RuleBase" id="RU000590"/>
    </source>
</evidence>
<organism evidence="8 9">
    <name type="scientific">Andalucia godoyi</name>
    <name type="common">Flagellate</name>
    <dbReference type="NCBI Taxonomy" id="505711"/>
    <lineage>
        <taxon>Eukaryota</taxon>
        <taxon>Discoba</taxon>
        <taxon>Jakobida</taxon>
        <taxon>Andalucina</taxon>
        <taxon>Andaluciidae</taxon>
        <taxon>Andalucia</taxon>
    </lineage>
</organism>
<dbReference type="Gene3D" id="3.40.350.10">
    <property type="entry name" value="Creatinase/prolidase N-terminal domain"/>
    <property type="match status" value="1"/>
</dbReference>
<dbReference type="CDD" id="cd01087">
    <property type="entry name" value="Prolidase"/>
    <property type="match status" value="1"/>
</dbReference>
<name>A0A8K0AH25_ANDGO</name>
<dbReference type="AlphaFoldDB" id="A0A8K0AH25"/>
<evidence type="ECO:0000256" key="5">
    <source>
        <dbReference type="ARBA" id="ARBA00023211"/>
    </source>
</evidence>
<dbReference type="SUPFAM" id="SSF53092">
    <property type="entry name" value="Creatinase/prolidase N-terminal domain"/>
    <property type="match status" value="1"/>
</dbReference>
<dbReference type="Gene3D" id="3.90.230.10">
    <property type="entry name" value="Creatinase/methionine aminopeptidase superfamily"/>
    <property type="match status" value="1"/>
</dbReference>
<dbReference type="SMART" id="SM01011">
    <property type="entry name" value="AMP_N"/>
    <property type="match status" value="1"/>
</dbReference>
<comment type="cofactor">
    <cofactor evidence="1">
        <name>Mn(2+)</name>
        <dbReference type="ChEBI" id="CHEBI:29035"/>
    </cofactor>
</comment>
<dbReference type="InterPro" id="IPR029149">
    <property type="entry name" value="Creatin/AminoP/Spt16_N"/>
</dbReference>
<dbReference type="EMBL" id="VRVR01000041">
    <property type="protein sequence ID" value="KAF0852384.1"/>
    <property type="molecule type" value="Genomic_DNA"/>
</dbReference>
<evidence type="ECO:0000313" key="8">
    <source>
        <dbReference type="EMBL" id="KAF0852384.1"/>
    </source>
</evidence>